<keyword evidence="1" id="KW-1133">Transmembrane helix</keyword>
<gene>
    <name evidence="3" type="ORF">DFQ15_13226</name>
</gene>
<reference evidence="3 4" key="1">
    <citation type="submission" date="2018-06" db="EMBL/GenBank/DDBJ databases">
        <title>Genomic Encyclopedia of Type Strains, Phase III (KMG-III): the genomes of soil and plant-associated and newly described type strains.</title>
        <authorList>
            <person name="Whitman W."/>
        </authorList>
    </citation>
    <scope>NUCLEOTIDE SEQUENCE [LARGE SCALE GENOMIC DNA]</scope>
    <source>
        <strain evidence="3 4">CECT 7646</strain>
    </source>
</reference>
<organism evidence="3 4">
    <name type="scientific">Xylophilus ampelinus</name>
    <dbReference type="NCBI Taxonomy" id="54067"/>
    <lineage>
        <taxon>Bacteria</taxon>
        <taxon>Pseudomonadati</taxon>
        <taxon>Pseudomonadota</taxon>
        <taxon>Betaproteobacteria</taxon>
        <taxon>Burkholderiales</taxon>
        <taxon>Xylophilus</taxon>
    </lineage>
</organism>
<evidence type="ECO:0000256" key="1">
    <source>
        <dbReference type="SAM" id="Phobius"/>
    </source>
</evidence>
<feature type="transmembrane region" description="Helical" evidence="1">
    <location>
        <begin position="49"/>
        <end position="72"/>
    </location>
</feature>
<sequence length="209" mass="20647">MSRKFFLGRTAAATAACAAPLAALAHLRADAGSHHGGTAAAGGFLAGFVHPFTGADHLAAMVAVGLWSALVARRGGTELLRAPLAFAAMLLAGALLGLQGLALPAVEPMIAASLLALGLLVLTRLRLNSAVAAAVVGVFALFHGIAHGTELAGQPDAALVLAGMLAATVLLHGAGIAAGWALRTRSAWLPRIAGAAVAGLGVALLTRLA</sequence>
<feature type="transmembrane region" description="Helical" evidence="1">
    <location>
        <begin position="158"/>
        <end position="182"/>
    </location>
</feature>
<dbReference type="Pfam" id="PF04955">
    <property type="entry name" value="HupE_UreJ"/>
    <property type="match status" value="1"/>
</dbReference>
<keyword evidence="4" id="KW-1185">Reference proteome</keyword>
<feature type="transmembrane region" description="Helical" evidence="1">
    <location>
        <begin position="84"/>
        <end position="105"/>
    </location>
</feature>
<accession>A0A318SC27</accession>
<evidence type="ECO:0000313" key="4">
    <source>
        <dbReference type="Proteomes" id="UP000247540"/>
    </source>
</evidence>
<feature type="transmembrane region" description="Helical" evidence="1">
    <location>
        <begin position="188"/>
        <end position="206"/>
    </location>
</feature>
<feature type="chain" id="PRO_5016319758" evidence="2">
    <location>
        <begin position="26"/>
        <end position="209"/>
    </location>
</feature>
<feature type="signal peptide" evidence="2">
    <location>
        <begin position="1"/>
        <end position="25"/>
    </location>
</feature>
<comment type="caution">
    <text evidence="3">The sequence shown here is derived from an EMBL/GenBank/DDBJ whole genome shotgun (WGS) entry which is preliminary data.</text>
</comment>
<proteinExistence type="predicted"/>
<dbReference type="RefSeq" id="WP_110466887.1">
    <property type="nucleotide sequence ID" value="NZ_JAMOFZ010000031.1"/>
</dbReference>
<keyword evidence="2" id="KW-0732">Signal</keyword>
<dbReference type="EMBL" id="QJTC01000032">
    <property type="protein sequence ID" value="PYE73789.1"/>
    <property type="molecule type" value="Genomic_DNA"/>
</dbReference>
<evidence type="ECO:0000256" key="2">
    <source>
        <dbReference type="SAM" id="SignalP"/>
    </source>
</evidence>
<dbReference type="Proteomes" id="UP000247540">
    <property type="component" value="Unassembled WGS sequence"/>
</dbReference>
<dbReference type="PIRSF" id="PIRSF016919">
    <property type="entry name" value="HupE_UreJ"/>
    <property type="match status" value="1"/>
</dbReference>
<keyword evidence="1" id="KW-0812">Transmembrane</keyword>
<name>A0A318SC27_9BURK</name>
<evidence type="ECO:0000313" key="3">
    <source>
        <dbReference type="EMBL" id="PYE73789.1"/>
    </source>
</evidence>
<protein>
    <submittedName>
        <fullName evidence="3">Urease accessory protein</fullName>
    </submittedName>
</protein>
<feature type="transmembrane region" description="Helical" evidence="1">
    <location>
        <begin position="125"/>
        <end position="146"/>
    </location>
</feature>
<dbReference type="OrthoDB" id="9808192at2"/>
<dbReference type="InterPro" id="IPR007038">
    <property type="entry name" value="HupE_UreJ"/>
</dbReference>
<keyword evidence="1" id="KW-0472">Membrane</keyword>
<dbReference type="AlphaFoldDB" id="A0A318SC27"/>